<proteinExistence type="inferred from homology"/>
<accession>A0ABX7WWV7</accession>
<organism evidence="7 8">
    <name type="scientific">Thiothrix litoralis</name>
    <dbReference type="NCBI Taxonomy" id="2891210"/>
    <lineage>
        <taxon>Bacteria</taxon>
        <taxon>Pseudomonadati</taxon>
        <taxon>Pseudomonadota</taxon>
        <taxon>Gammaproteobacteria</taxon>
        <taxon>Thiotrichales</taxon>
        <taxon>Thiotrichaceae</taxon>
        <taxon>Thiothrix</taxon>
    </lineage>
</organism>
<dbReference type="RefSeq" id="WP_210223101.1">
    <property type="nucleotide sequence ID" value="NZ_CP072801.1"/>
</dbReference>
<dbReference type="EMBL" id="CP072801">
    <property type="protein sequence ID" value="QTR46778.1"/>
    <property type="molecule type" value="Genomic_DNA"/>
</dbReference>
<evidence type="ECO:0000259" key="6">
    <source>
        <dbReference type="Pfam" id="PF01979"/>
    </source>
</evidence>
<comment type="function">
    <text evidence="2">Catalyzes the reversible cyclization of carbamoyl aspartate to dihydroorotate.</text>
</comment>
<evidence type="ECO:0000256" key="2">
    <source>
        <dbReference type="ARBA" id="ARBA00002368"/>
    </source>
</evidence>
<dbReference type="SUPFAM" id="SSF51556">
    <property type="entry name" value="Metallo-dependent hydrolases"/>
    <property type="match status" value="1"/>
</dbReference>
<dbReference type="Proteomes" id="UP000672039">
    <property type="component" value="Chromosome"/>
</dbReference>
<gene>
    <name evidence="7" type="ORF">J9253_02155</name>
</gene>
<keyword evidence="4" id="KW-0479">Metal-binding</keyword>
<dbReference type="InterPro" id="IPR002195">
    <property type="entry name" value="Dihydroorotase_CS"/>
</dbReference>
<dbReference type="CDD" id="cd01318">
    <property type="entry name" value="DHOase_IIb"/>
    <property type="match status" value="1"/>
</dbReference>
<dbReference type="NCBIfam" id="NF006688">
    <property type="entry name" value="PRK09236.1"/>
    <property type="match status" value="1"/>
</dbReference>
<sequence length="446" mass="48890">MSSLLIVNANLVNEGQITEADVLIRDGRIASIGRHLSAPGVRVLDAAGRHLLPGMIDDQVHFREPGMTHKADMASESRAAVAGGVTSFMDMPNTIPNALDSATLNDKKHLAAGRSLGNYGFYLGASNDNLEVIKALNPKDACGIKVFMGASTGNMLVDDPEILEQIFTHAPILISAHCEDTPTIMENEESYRSIYGDNIPFNLHPTIRSEAACYKSSSMAMELAKRCGTRLHILHISTAKEAEMFSDADLKDKQITAEACVHFLHFADEDYATKGALIKCNPAIKTAEDRAGIIQALLDGRLDVIGTDHAPHTWEEKHNPSYFKAPSGLPLVQHALPTVLEHYQDGIFTLEFIVEKTSHAVAEMFNIKDRGYIREGYWADLTLVDLDKPFVSTHANSLSKCGWTPFDGYEFRSSIAATLVNGQLVWQDGKLLDVAPLGMALEFDRE</sequence>
<dbReference type="InterPro" id="IPR032466">
    <property type="entry name" value="Metal_Hydrolase"/>
</dbReference>
<dbReference type="InterPro" id="IPR011059">
    <property type="entry name" value="Metal-dep_hydrolase_composite"/>
</dbReference>
<feature type="domain" description="Amidohydrolase-related" evidence="6">
    <location>
        <begin position="51"/>
        <end position="425"/>
    </location>
</feature>
<evidence type="ECO:0000313" key="8">
    <source>
        <dbReference type="Proteomes" id="UP000672039"/>
    </source>
</evidence>
<keyword evidence="5 7" id="KW-0378">Hydrolase</keyword>
<dbReference type="Gene3D" id="3.20.20.140">
    <property type="entry name" value="Metal-dependent hydrolases"/>
    <property type="match status" value="1"/>
</dbReference>
<protein>
    <submittedName>
        <fullName evidence="7">Dihydroorotase</fullName>
        <ecNumber evidence="7">3.5.2.3</ecNumber>
    </submittedName>
</protein>
<dbReference type="Gene3D" id="2.30.40.10">
    <property type="entry name" value="Urease, subunit C, domain 1"/>
    <property type="match status" value="1"/>
</dbReference>
<comment type="similarity">
    <text evidence="3">Belongs to the metallo-dependent hydrolases superfamily. DHOase family. Class I DHOase subfamily.</text>
</comment>
<dbReference type="SUPFAM" id="SSF51338">
    <property type="entry name" value="Composite domain of metallo-dependent hydrolases"/>
    <property type="match status" value="1"/>
</dbReference>
<dbReference type="GO" id="GO:0004151">
    <property type="term" value="F:dihydroorotase activity"/>
    <property type="evidence" value="ECO:0007669"/>
    <property type="project" value="UniProtKB-EC"/>
</dbReference>
<evidence type="ECO:0000313" key="7">
    <source>
        <dbReference type="EMBL" id="QTR46778.1"/>
    </source>
</evidence>
<reference evidence="7 8" key="1">
    <citation type="submission" date="2021-04" db="EMBL/GenBank/DDBJ databases">
        <title>Genomics, taxonomy and metabolism of representatives of sulfur bacteria of the genus Thiothrix: Thiothrix fructosivorans QT, Thiothrix unzii A1T and three new species, Thiothrix subterranea sp. nov., Thiothrix litoralis sp. nov. and 'Candidatus Thiothrix anitrata' sp. nov.</title>
        <authorList>
            <person name="Ravin N.V."/>
            <person name="Smolyakov D."/>
            <person name="Rudenko T.S."/>
            <person name="Mardanov A.V."/>
            <person name="Beletsky A.V."/>
            <person name="Markov N.D."/>
            <person name="Fomenkov A.I."/>
            <person name="Roberts R.J."/>
            <person name="Karnachuk O.V."/>
            <person name="Novikov A."/>
            <person name="Grabovich M.Y."/>
        </authorList>
    </citation>
    <scope>NUCLEOTIDE SEQUENCE [LARGE SCALE GENOMIC DNA]</scope>
    <source>
        <strain evidence="7 8">AS</strain>
    </source>
</reference>
<dbReference type="InterPro" id="IPR006680">
    <property type="entry name" value="Amidohydro-rel"/>
</dbReference>
<keyword evidence="8" id="KW-1185">Reference proteome</keyword>
<dbReference type="PANTHER" id="PTHR43668">
    <property type="entry name" value="ALLANTOINASE"/>
    <property type="match status" value="1"/>
</dbReference>
<dbReference type="Pfam" id="PF01979">
    <property type="entry name" value="Amidohydro_1"/>
    <property type="match status" value="1"/>
</dbReference>
<name>A0ABX7WWV7_9GAMM</name>
<dbReference type="PANTHER" id="PTHR43668:SF4">
    <property type="entry name" value="ALLANTOINASE"/>
    <property type="match status" value="1"/>
</dbReference>
<dbReference type="EC" id="3.5.2.3" evidence="7"/>
<evidence type="ECO:0000256" key="4">
    <source>
        <dbReference type="ARBA" id="ARBA00022723"/>
    </source>
</evidence>
<evidence type="ECO:0000256" key="5">
    <source>
        <dbReference type="ARBA" id="ARBA00022801"/>
    </source>
</evidence>
<dbReference type="PROSITE" id="PS00483">
    <property type="entry name" value="DIHYDROOROTASE_2"/>
    <property type="match status" value="1"/>
</dbReference>
<comment type="cofactor">
    <cofactor evidence="1">
        <name>Zn(2+)</name>
        <dbReference type="ChEBI" id="CHEBI:29105"/>
    </cofactor>
</comment>
<evidence type="ECO:0000256" key="1">
    <source>
        <dbReference type="ARBA" id="ARBA00001947"/>
    </source>
</evidence>
<dbReference type="InterPro" id="IPR050138">
    <property type="entry name" value="DHOase/Allantoinase_Hydrolase"/>
</dbReference>
<evidence type="ECO:0000256" key="3">
    <source>
        <dbReference type="ARBA" id="ARBA00010286"/>
    </source>
</evidence>